<dbReference type="KEGG" id="paa:Paes_1155"/>
<dbReference type="EMBL" id="CP001108">
    <property type="protein sequence ID" value="ACF46184.1"/>
    <property type="molecule type" value="Genomic_DNA"/>
</dbReference>
<accession>B4S7Z7</accession>
<reference evidence="1" key="1">
    <citation type="submission" date="2008-06" db="EMBL/GenBank/DDBJ databases">
        <title>Complete sequence of chromosome of Prosthecochloris aestuarii DSM 271.</title>
        <authorList>
            <consortium name="US DOE Joint Genome Institute"/>
            <person name="Lucas S."/>
            <person name="Copeland A."/>
            <person name="Lapidus A."/>
            <person name="Glavina del Rio T."/>
            <person name="Dalin E."/>
            <person name="Tice H."/>
            <person name="Bruce D."/>
            <person name="Goodwin L."/>
            <person name="Pitluck S."/>
            <person name="Schmutz J."/>
            <person name="Larimer F."/>
            <person name="Land M."/>
            <person name="Hauser L."/>
            <person name="Kyrpides N."/>
            <person name="Anderson I."/>
            <person name="Liu Z."/>
            <person name="Li T."/>
            <person name="Zhao F."/>
            <person name="Overmann J."/>
            <person name="Bryant D.A."/>
            <person name="Richardson P."/>
        </authorList>
    </citation>
    <scope>NUCLEOTIDE SEQUENCE [LARGE SCALE GENOMIC DNA]</scope>
    <source>
        <strain evidence="1">DSM 271</strain>
    </source>
</reference>
<keyword evidence="2" id="KW-1185">Reference proteome</keyword>
<name>B4S7Z7_PROA2</name>
<dbReference type="HOGENOM" id="CLU_1904857_0_0_10"/>
<sequence>MPENQQLNDPEETETMHSNYDQVDFAALLLSGKHDVATEIAGYPDLLPEGPDILISLPFGEGKTGVQADTEAMIRQRFEKEYLARFAFKPDSTCIEVVNIGIEVLRKMPVRNRKEKKGSGPERKYRRQCDLAV</sequence>
<protein>
    <submittedName>
        <fullName evidence="1">Uncharacterized protein</fullName>
    </submittedName>
</protein>
<organism evidence="1 2">
    <name type="scientific">Prosthecochloris aestuarii (strain DSM 271 / SK 413)</name>
    <dbReference type="NCBI Taxonomy" id="290512"/>
    <lineage>
        <taxon>Bacteria</taxon>
        <taxon>Pseudomonadati</taxon>
        <taxon>Chlorobiota</taxon>
        <taxon>Chlorobiia</taxon>
        <taxon>Chlorobiales</taxon>
        <taxon>Chlorobiaceae</taxon>
        <taxon>Prosthecochloris</taxon>
    </lineage>
</organism>
<evidence type="ECO:0000313" key="1">
    <source>
        <dbReference type="EMBL" id="ACF46184.1"/>
    </source>
</evidence>
<evidence type="ECO:0000313" key="2">
    <source>
        <dbReference type="Proteomes" id="UP000002725"/>
    </source>
</evidence>
<dbReference type="Proteomes" id="UP000002725">
    <property type="component" value="Chromosome"/>
</dbReference>
<dbReference type="AlphaFoldDB" id="B4S7Z7"/>
<gene>
    <name evidence="1" type="ordered locus">Paes_1155</name>
</gene>
<dbReference type="eggNOG" id="COG0145">
    <property type="taxonomic scope" value="Bacteria"/>
</dbReference>
<proteinExistence type="predicted"/>